<organism evidence="3 4">
    <name type="scientific">Glossina brevipalpis</name>
    <dbReference type="NCBI Taxonomy" id="37001"/>
    <lineage>
        <taxon>Eukaryota</taxon>
        <taxon>Metazoa</taxon>
        <taxon>Ecdysozoa</taxon>
        <taxon>Arthropoda</taxon>
        <taxon>Hexapoda</taxon>
        <taxon>Insecta</taxon>
        <taxon>Pterygota</taxon>
        <taxon>Neoptera</taxon>
        <taxon>Endopterygota</taxon>
        <taxon>Diptera</taxon>
        <taxon>Brachycera</taxon>
        <taxon>Muscomorpha</taxon>
        <taxon>Hippoboscoidea</taxon>
        <taxon>Glossinidae</taxon>
        <taxon>Glossina</taxon>
    </lineage>
</organism>
<name>A0A1A9WW93_9MUSC</name>
<keyword evidence="1" id="KW-0472">Membrane</keyword>
<feature type="chain" id="PRO_5008400797" evidence="2">
    <location>
        <begin position="22"/>
        <end position="148"/>
    </location>
</feature>
<evidence type="ECO:0000313" key="3">
    <source>
        <dbReference type="EnsemblMetazoa" id="GBRI034789-PA"/>
    </source>
</evidence>
<dbReference type="AlphaFoldDB" id="A0A1A9WW93"/>
<evidence type="ECO:0000313" key="4">
    <source>
        <dbReference type="Proteomes" id="UP000091820"/>
    </source>
</evidence>
<evidence type="ECO:0000256" key="1">
    <source>
        <dbReference type="SAM" id="Phobius"/>
    </source>
</evidence>
<keyword evidence="1" id="KW-1133">Transmembrane helix</keyword>
<accession>A0A1A9WW93</accession>
<feature type="signal peptide" evidence="2">
    <location>
        <begin position="1"/>
        <end position="21"/>
    </location>
</feature>
<reference evidence="3" key="2">
    <citation type="submission" date="2020-05" db="UniProtKB">
        <authorList>
            <consortium name="EnsemblMetazoa"/>
        </authorList>
    </citation>
    <scope>IDENTIFICATION</scope>
    <source>
        <strain evidence="3">IAEA</strain>
    </source>
</reference>
<feature type="transmembrane region" description="Helical" evidence="1">
    <location>
        <begin position="60"/>
        <end position="80"/>
    </location>
</feature>
<keyword evidence="1" id="KW-0812">Transmembrane</keyword>
<dbReference type="VEuPathDB" id="VectorBase:GBRI034789"/>
<sequence length="148" mass="16812">MHKKILENFLLITTFAGIMRASVQTTHLWDALQKYGIYGHTGYYIKRGCLTVNSSITMNTMGLVCAAAITASAATSYLNFFHFKEKDEKIPDCHKHFHKFVQLTKGHFNRRSNAISIIRIKNTPCVNYGIFLTSQQLIGIISFIHTLL</sequence>
<keyword evidence="2" id="KW-0732">Signal</keyword>
<dbReference type="EnsemblMetazoa" id="GBRI034789-RA">
    <property type="protein sequence ID" value="GBRI034789-PA"/>
    <property type="gene ID" value="GBRI034789"/>
</dbReference>
<keyword evidence="4" id="KW-1185">Reference proteome</keyword>
<dbReference type="Proteomes" id="UP000091820">
    <property type="component" value="Unassembled WGS sequence"/>
</dbReference>
<reference evidence="4" key="1">
    <citation type="submission" date="2014-03" db="EMBL/GenBank/DDBJ databases">
        <authorList>
            <person name="Aksoy S."/>
            <person name="Warren W."/>
            <person name="Wilson R.K."/>
        </authorList>
    </citation>
    <scope>NUCLEOTIDE SEQUENCE [LARGE SCALE GENOMIC DNA]</scope>
    <source>
        <strain evidence="4">IAEA</strain>
    </source>
</reference>
<evidence type="ECO:0000256" key="2">
    <source>
        <dbReference type="SAM" id="SignalP"/>
    </source>
</evidence>
<protein>
    <submittedName>
        <fullName evidence="3">Uncharacterized protein</fullName>
    </submittedName>
</protein>
<proteinExistence type="predicted"/>